<dbReference type="eggNOG" id="ENOG5031H2U">
    <property type="taxonomic scope" value="Bacteria"/>
</dbReference>
<protein>
    <submittedName>
        <fullName evidence="1">Uncharacterized protein</fullName>
    </submittedName>
</protein>
<name>A0A0H4WQT4_9BACT</name>
<organism evidence="1 2">
    <name type="scientific">Pseudomyxococcus hansupus</name>
    <dbReference type="NCBI Taxonomy" id="1297742"/>
    <lineage>
        <taxon>Bacteria</taxon>
        <taxon>Pseudomonadati</taxon>
        <taxon>Myxococcota</taxon>
        <taxon>Myxococcia</taxon>
        <taxon>Myxococcales</taxon>
        <taxon>Cystobacterineae</taxon>
        <taxon>Myxococcaceae</taxon>
        <taxon>Pseudomyxococcus</taxon>
    </lineage>
</organism>
<sequence length="141" mass="15946">MQTEHRRIGNSSQFFTVVRLPLNDSLPAELRIVPERFGDKLLKVFGKGDDEVGDAALDEALEIRNLSDAARRVLRAPRVREQLLLLQQHSSHFSIHNEALQVDKRGMPDNVDTLESFVVPALELADALLDAATKERERRSH</sequence>
<dbReference type="EMBL" id="CP012109">
    <property type="protein sequence ID" value="AKQ63710.1"/>
    <property type="molecule type" value="Genomic_DNA"/>
</dbReference>
<evidence type="ECO:0000313" key="2">
    <source>
        <dbReference type="Proteomes" id="UP000009026"/>
    </source>
</evidence>
<dbReference type="AlphaFoldDB" id="A0A0H4WQT4"/>
<dbReference type="PATRIC" id="fig|1297742.4.peg.636"/>
<gene>
    <name evidence="1" type="ORF">A176_000622</name>
</gene>
<evidence type="ECO:0000313" key="1">
    <source>
        <dbReference type="EMBL" id="AKQ63710.1"/>
    </source>
</evidence>
<proteinExistence type="predicted"/>
<dbReference type="Proteomes" id="UP000009026">
    <property type="component" value="Chromosome"/>
</dbReference>
<dbReference type="KEGG" id="mym:A176_000622"/>
<keyword evidence="2" id="KW-1185">Reference proteome</keyword>
<reference evidence="1 2" key="1">
    <citation type="journal article" date="2016" name="PLoS ONE">
        <title>Complete Genome Sequence and Comparative Genomics of a Novel Myxobacterium Myxococcus hansupus.</title>
        <authorList>
            <person name="Sharma G."/>
            <person name="Narwani T."/>
            <person name="Subramanian S."/>
        </authorList>
    </citation>
    <scope>NUCLEOTIDE SEQUENCE [LARGE SCALE GENOMIC DNA]</scope>
    <source>
        <strain evidence="2">mixupus</strain>
    </source>
</reference>
<accession>A0A0H4WQT4</accession>